<keyword evidence="1" id="KW-0472">Membrane</keyword>
<proteinExistence type="predicted"/>
<keyword evidence="1" id="KW-1133">Transmembrane helix</keyword>
<keyword evidence="1" id="KW-0812">Transmembrane</keyword>
<protein>
    <recommendedName>
        <fullName evidence="4">DUF883 domain-containing protein</fullName>
    </recommendedName>
</protein>
<name>A0A6I4SSA5_9SPHN</name>
<dbReference type="OrthoDB" id="7428389at2"/>
<comment type="caution">
    <text evidence="2">The sequence shown here is derived from an EMBL/GenBank/DDBJ whole genome shotgun (WGS) entry which is preliminary data.</text>
</comment>
<sequence length="160" mass="16525">MTDANPQSLKERVDAAWARNEERAGNFIDRAGEAAIDAKDKVTAFAKEHPVATVAGGIVVGILIAGLFRGPRQAAVKGGGKIASLATVGAELALAYAVKALEAAEEGGKDGLDWLSEASRLVGRNARELGGEAAEYAGEARDAVIEGGKSVGEAIRERLN</sequence>
<evidence type="ECO:0000256" key="1">
    <source>
        <dbReference type="SAM" id="Phobius"/>
    </source>
</evidence>
<feature type="transmembrane region" description="Helical" evidence="1">
    <location>
        <begin position="49"/>
        <end position="68"/>
    </location>
</feature>
<accession>A0A6I4SSA5</accession>
<reference evidence="2 3" key="1">
    <citation type="submission" date="2019-12" db="EMBL/GenBank/DDBJ databases">
        <title>Genomic-based taxomic classification of the family Erythrobacteraceae.</title>
        <authorList>
            <person name="Xu L."/>
        </authorList>
    </citation>
    <scope>NUCLEOTIDE SEQUENCE [LARGE SCALE GENOMIC DNA]</scope>
    <source>
        <strain evidence="2 3">MCCC 1K01500</strain>
    </source>
</reference>
<dbReference type="AlphaFoldDB" id="A0A6I4SSA5"/>
<dbReference type="RefSeq" id="WP_159792619.1">
    <property type="nucleotide sequence ID" value="NZ_WTYM01000030.1"/>
</dbReference>
<keyword evidence="3" id="KW-1185">Reference proteome</keyword>
<evidence type="ECO:0008006" key="4">
    <source>
        <dbReference type="Google" id="ProtNLM"/>
    </source>
</evidence>
<evidence type="ECO:0000313" key="3">
    <source>
        <dbReference type="Proteomes" id="UP000433652"/>
    </source>
</evidence>
<gene>
    <name evidence="2" type="ORF">GRI89_04520</name>
</gene>
<dbReference type="Proteomes" id="UP000433652">
    <property type="component" value="Unassembled WGS sequence"/>
</dbReference>
<evidence type="ECO:0000313" key="2">
    <source>
        <dbReference type="EMBL" id="MXO58804.1"/>
    </source>
</evidence>
<organism evidence="2 3">
    <name type="scientific">Croceibacterium salegens</name>
    <dbReference type="NCBI Taxonomy" id="1737568"/>
    <lineage>
        <taxon>Bacteria</taxon>
        <taxon>Pseudomonadati</taxon>
        <taxon>Pseudomonadota</taxon>
        <taxon>Alphaproteobacteria</taxon>
        <taxon>Sphingomonadales</taxon>
        <taxon>Erythrobacteraceae</taxon>
        <taxon>Croceibacterium</taxon>
    </lineage>
</organism>
<dbReference type="EMBL" id="WTYM01000030">
    <property type="protein sequence ID" value="MXO58804.1"/>
    <property type="molecule type" value="Genomic_DNA"/>
</dbReference>